<dbReference type="Pfam" id="PF07561">
    <property type="entry name" value="DUF1540"/>
    <property type="match status" value="1"/>
</dbReference>
<gene>
    <name evidence="2" type="ORF">IAC95_04325</name>
</gene>
<dbReference type="Proteomes" id="UP000824200">
    <property type="component" value="Unassembled WGS sequence"/>
</dbReference>
<organism evidence="2 3">
    <name type="scientific">Candidatus Fimimonas gallinarum</name>
    <dbReference type="NCBI Taxonomy" id="2840821"/>
    <lineage>
        <taxon>Bacteria</taxon>
        <taxon>Pseudomonadati</taxon>
        <taxon>Myxococcota</taxon>
        <taxon>Myxococcia</taxon>
        <taxon>Myxococcales</taxon>
        <taxon>Cystobacterineae</taxon>
        <taxon>Myxococcaceae</taxon>
        <taxon>Myxococcaceae incertae sedis</taxon>
        <taxon>Candidatus Fimimonas</taxon>
    </lineage>
</organism>
<sequence>MKNQQSILCDVCMCKHHNKSGTCKLSQITVTPSKDCETAHYCKDYEEK</sequence>
<dbReference type="EMBL" id="DVHL01000036">
    <property type="protein sequence ID" value="HIR66084.1"/>
    <property type="molecule type" value="Genomic_DNA"/>
</dbReference>
<name>A0A9D1E4D9_9BACT</name>
<reference evidence="2" key="2">
    <citation type="journal article" date="2021" name="PeerJ">
        <title>Extensive microbial diversity within the chicken gut microbiome revealed by metagenomics and culture.</title>
        <authorList>
            <person name="Gilroy R."/>
            <person name="Ravi A."/>
            <person name="Getino M."/>
            <person name="Pursley I."/>
            <person name="Horton D.L."/>
            <person name="Alikhan N.F."/>
            <person name="Baker D."/>
            <person name="Gharbi K."/>
            <person name="Hall N."/>
            <person name="Watson M."/>
            <person name="Adriaenssens E.M."/>
            <person name="Foster-Nyarko E."/>
            <person name="Jarju S."/>
            <person name="Secka A."/>
            <person name="Antonio M."/>
            <person name="Oren A."/>
            <person name="Chaudhuri R.R."/>
            <person name="La Ragione R."/>
            <person name="Hildebrand F."/>
            <person name="Pallen M.J."/>
        </authorList>
    </citation>
    <scope>NUCLEOTIDE SEQUENCE</scope>
    <source>
        <strain evidence="2">CHK121-14286</strain>
    </source>
</reference>
<dbReference type="InterPro" id="IPR011437">
    <property type="entry name" value="DUF1540"/>
</dbReference>
<dbReference type="AlphaFoldDB" id="A0A9D1E4D9"/>
<accession>A0A9D1E4D9</accession>
<evidence type="ECO:0000259" key="1">
    <source>
        <dbReference type="Pfam" id="PF07561"/>
    </source>
</evidence>
<reference evidence="2" key="1">
    <citation type="submission" date="2020-10" db="EMBL/GenBank/DDBJ databases">
        <authorList>
            <person name="Gilroy R."/>
        </authorList>
    </citation>
    <scope>NUCLEOTIDE SEQUENCE</scope>
    <source>
        <strain evidence="2">CHK121-14286</strain>
    </source>
</reference>
<protein>
    <submittedName>
        <fullName evidence="2">DUF1540 domain-containing protein</fullName>
    </submittedName>
</protein>
<evidence type="ECO:0000313" key="2">
    <source>
        <dbReference type="EMBL" id="HIR66084.1"/>
    </source>
</evidence>
<feature type="domain" description="DUF1540" evidence="1">
    <location>
        <begin position="7"/>
        <end position="42"/>
    </location>
</feature>
<evidence type="ECO:0000313" key="3">
    <source>
        <dbReference type="Proteomes" id="UP000824200"/>
    </source>
</evidence>
<proteinExistence type="predicted"/>
<comment type="caution">
    <text evidence="2">The sequence shown here is derived from an EMBL/GenBank/DDBJ whole genome shotgun (WGS) entry which is preliminary data.</text>
</comment>